<name>A0A5C6DUT6_9BACT</name>
<dbReference type="PANTHER" id="PTHR36849:SF1">
    <property type="entry name" value="CYTOPLASMIC PROTEIN"/>
    <property type="match status" value="1"/>
</dbReference>
<sequence>MSKKKRTIEIARAYDCPKSDNDYRALVDRLWPRGVKKQSLKLDQWAKELAPSNALREWFDHDPDKWAEFRKRFLRELSENKDEAYELLRTAGDQSILLIYAAKDEEHNNAVVLKEHLGRLKPPDA</sequence>
<dbReference type="Proteomes" id="UP000315471">
    <property type="component" value="Unassembled WGS sequence"/>
</dbReference>
<gene>
    <name evidence="1" type="ORF">Q31b_34290</name>
</gene>
<accession>A0A5C6DUT6</accession>
<evidence type="ECO:0000313" key="1">
    <source>
        <dbReference type="EMBL" id="TWU40085.1"/>
    </source>
</evidence>
<keyword evidence="2" id="KW-1185">Reference proteome</keyword>
<dbReference type="Pfam" id="PF22752">
    <property type="entry name" value="DUF488-N3i"/>
    <property type="match status" value="1"/>
</dbReference>
<evidence type="ECO:0000313" key="2">
    <source>
        <dbReference type="Proteomes" id="UP000315471"/>
    </source>
</evidence>
<protein>
    <submittedName>
        <fullName evidence="1">Uncharacterized protein</fullName>
    </submittedName>
</protein>
<dbReference type="AlphaFoldDB" id="A0A5C6DUT6"/>
<reference evidence="1 2" key="1">
    <citation type="submission" date="2019-02" db="EMBL/GenBank/DDBJ databases">
        <title>Deep-cultivation of Planctomycetes and their phenomic and genomic characterization uncovers novel biology.</title>
        <authorList>
            <person name="Wiegand S."/>
            <person name="Jogler M."/>
            <person name="Boedeker C."/>
            <person name="Pinto D."/>
            <person name="Vollmers J."/>
            <person name="Rivas-Marin E."/>
            <person name="Kohn T."/>
            <person name="Peeters S.H."/>
            <person name="Heuer A."/>
            <person name="Rast P."/>
            <person name="Oberbeckmann S."/>
            <person name="Bunk B."/>
            <person name="Jeske O."/>
            <person name="Meyerdierks A."/>
            <person name="Storesund J.E."/>
            <person name="Kallscheuer N."/>
            <person name="Luecker S."/>
            <person name="Lage O.M."/>
            <person name="Pohl T."/>
            <person name="Merkel B.J."/>
            <person name="Hornburger P."/>
            <person name="Mueller R.-W."/>
            <person name="Bruemmer F."/>
            <person name="Labrenz M."/>
            <person name="Spormann A.M."/>
            <person name="Op Den Camp H."/>
            <person name="Overmann J."/>
            <person name="Amann R."/>
            <person name="Jetten M.S.M."/>
            <person name="Mascher T."/>
            <person name="Medema M.H."/>
            <person name="Devos D.P."/>
            <person name="Kaster A.-K."/>
            <person name="Ovreas L."/>
            <person name="Rohde M."/>
            <person name="Galperin M.Y."/>
            <person name="Jogler C."/>
        </authorList>
    </citation>
    <scope>NUCLEOTIDE SEQUENCE [LARGE SCALE GENOMIC DNA]</scope>
    <source>
        <strain evidence="1 2">Q31b</strain>
    </source>
</reference>
<dbReference type="EMBL" id="SJPY01000005">
    <property type="protein sequence ID" value="TWU40085.1"/>
    <property type="molecule type" value="Genomic_DNA"/>
</dbReference>
<dbReference type="PANTHER" id="PTHR36849">
    <property type="entry name" value="CYTOPLASMIC PROTEIN-RELATED"/>
    <property type="match status" value="1"/>
</dbReference>
<comment type="caution">
    <text evidence="1">The sequence shown here is derived from an EMBL/GenBank/DDBJ whole genome shotgun (WGS) entry which is preliminary data.</text>
</comment>
<dbReference type="OrthoDB" id="9790745at2"/>
<dbReference type="RefSeq" id="WP_146600712.1">
    <property type="nucleotide sequence ID" value="NZ_SJPY01000005.1"/>
</dbReference>
<dbReference type="InterPro" id="IPR052552">
    <property type="entry name" value="YeaO-like"/>
</dbReference>
<organism evidence="1 2">
    <name type="scientific">Novipirellula aureliae</name>
    <dbReference type="NCBI Taxonomy" id="2527966"/>
    <lineage>
        <taxon>Bacteria</taxon>
        <taxon>Pseudomonadati</taxon>
        <taxon>Planctomycetota</taxon>
        <taxon>Planctomycetia</taxon>
        <taxon>Pirellulales</taxon>
        <taxon>Pirellulaceae</taxon>
        <taxon>Novipirellula</taxon>
    </lineage>
</organism>
<proteinExistence type="predicted"/>